<reference evidence="2 3" key="1">
    <citation type="journal article" date="2013" name="Genome Biol.">
        <title>Genome of Acanthamoeba castellanii highlights extensive lateral gene transfer and early evolution of tyrosine kinase signaling.</title>
        <authorList>
            <person name="Clarke M."/>
            <person name="Lohan A.J."/>
            <person name="Liu B."/>
            <person name="Lagkouvardos I."/>
            <person name="Roy S."/>
            <person name="Zafar N."/>
            <person name="Bertelli C."/>
            <person name="Schilde C."/>
            <person name="Kianianmomeni A."/>
            <person name="Burglin T.R."/>
            <person name="Frech C."/>
            <person name="Turcotte B."/>
            <person name="Kopec K.O."/>
            <person name="Synnott J.M."/>
            <person name="Choo C."/>
            <person name="Paponov I."/>
            <person name="Finkler A."/>
            <person name="Soon Heng Tan C."/>
            <person name="Hutchins A.P."/>
            <person name="Weinmeier T."/>
            <person name="Rattei T."/>
            <person name="Chu J.S."/>
            <person name="Gimenez G."/>
            <person name="Irimia M."/>
            <person name="Rigden D.J."/>
            <person name="Fitzpatrick D.A."/>
            <person name="Lorenzo-Morales J."/>
            <person name="Bateman A."/>
            <person name="Chiu C.H."/>
            <person name="Tang P."/>
            <person name="Hegemann P."/>
            <person name="Fromm H."/>
            <person name="Raoult D."/>
            <person name="Greub G."/>
            <person name="Miranda-Saavedra D."/>
            <person name="Chen N."/>
            <person name="Nash P."/>
            <person name="Ginger M.L."/>
            <person name="Horn M."/>
            <person name="Schaap P."/>
            <person name="Caler L."/>
            <person name="Loftus B."/>
        </authorList>
    </citation>
    <scope>NUCLEOTIDE SEQUENCE [LARGE SCALE GENOMIC DNA]</scope>
    <source>
        <strain evidence="2 3">Neff</strain>
    </source>
</reference>
<keyword evidence="3" id="KW-1185">Reference proteome</keyword>
<dbReference type="Proteomes" id="UP000011083">
    <property type="component" value="Unassembled WGS sequence"/>
</dbReference>
<dbReference type="VEuPathDB" id="AmoebaDB:ACA1_295870"/>
<feature type="region of interest" description="Disordered" evidence="1">
    <location>
        <begin position="1"/>
        <end position="126"/>
    </location>
</feature>
<feature type="compositionally biased region" description="Basic and acidic residues" evidence="1">
    <location>
        <begin position="11"/>
        <end position="29"/>
    </location>
</feature>
<dbReference type="GeneID" id="14926559"/>
<evidence type="ECO:0000256" key="1">
    <source>
        <dbReference type="SAM" id="MobiDB-lite"/>
    </source>
</evidence>
<dbReference type="RefSeq" id="XP_004368255.1">
    <property type="nucleotide sequence ID" value="XM_004368198.1"/>
</dbReference>
<dbReference type="Gene3D" id="3.30.200.20">
    <property type="entry name" value="Phosphorylase Kinase, domain 1"/>
    <property type="match status" value="1"/>
</dbReference>
<name>L8HJW5_ACACF</name>
<proteinExistence type="predicted"/>
<dbReference type="EMBL" id="KB007805">
    <property type="protein sequence ID" value="ELR25500.1"/>
    <property type="molecule type" value="Genomic_DNA"/>
</dbReference>
<feature type="compositionally biased region" description="Low complexity" evidence="1">
    <location>
        <begin position="70"/>
        <end position="95"/>
    </location>
</feature>
<protein>
    <submittedName>
        <fullName evidence="2">Uncharacterized protein</fullName>
    </submittedName>
</protein>
<sequence length="126" mass="14090">MSKRPGTLAPREYEREKREREREAEERARSRSGGHRRATEEEWLDEEDRLDFADPSSSRRGLPQPSHGYSSSSLSSTSSATSLSNSSNSNPASNSTIRKRWEIRSSEVIRDGEKLGQGGFGAVYKG</sequence>
<feature type="compositionally biased region" description="Basic and acidic residues" evidence="1">
    <location>
        <begin position="99"/>
        <end position="114"/>
    </location>
</feature>
<dbReference type="KEGG" id="acan:ACA1_295870"/>
<feature type="compositionally biased region" description="Gly residues" evidence="1">
    <location>
        <begin position="115"/>
        <end position="126"/>
    </location>
</feature>
<evidence type="ECO:0000313" key="2">
    <source>
        <dbReference type="EMBL" id="ELR25500.1"/>
    </source>
</evidence>
<accession>L8HJW5</accession>
<evidence type="ECO:0000313" key="3">
    <source>
        <dbReference type="Proteomes" id="UP000011083"/>
    </source>
</evidence>
<gene>
    <name evidence="2" type="ORF">ACA1_295870</name>
</gene>
<organism evidence="2 3">
    <name type="scientific">Acanthamoeba castellanii (strain ATCC 30010 / Neff)</name>
    <dbReference type="NCBI Taxonomy" id="1257118"/>
    <lineage>
        <taxon>Eukaryota</taxon>
        <taxon>Amoebozoa</taxon>
        <taxon>Discosea</taxon>
        <taxon>Longamoebia</taxon>
        <taxon>Centramoebida</taxon>
        <taxon>Acanthamoebidae</taxon>
        <taxon>Acanthamoeba</taxon>
    </lineage>
</organism>
<dbReference type="AlphaFoldDB" id="L8HJW5"/>